<evidence type="ECO:0000256" key="1">
    <source>
        <dbReference type="ARBA" id="ARBA00008954"/>
    </source>
</evidence>
<dbReference type="AlphaFoldDB" id="A0AAW7YY28"/>
<keyword evidence="2" id="KW-0032">Aminotransferase</keyword>
<proteinExistence type="inferred from homology"/>
<dbReference type="EMBL" id="JAUOQO010000427">
    <property type="protein sequence ID" value="MDO6575266.1"/>
    <property type="molecule type" value="Genomic_DNA"/>
</dbReference>
<keyword evidence="2" id="KW-0808">Transferase</keyword>
<dbReference type="GO" id="GO:0008483">
    <property type="term" value="F:transaminase activity"/>
    <property type="evidence" value="ECO:0007669"/>
    <property type="project" value="UniProtKB-KW"/>
</dbReference>
<sequence length="88" mass="9519">AAVIKGEASRTVVLARYPSYHGATLGAAAVTGDPQSDEVFAPVMRIMPKVPAPFSYRRPEGMSIEDHALNCARRHDEIIDETGPENVL</sequence>
<evidence type="ECO:0000313" key="3">
    <source>
        <dbReference type="Proteomes" id="UP001170310"/>
    </source>
</evidence>
<protein>
    <submittedName>
        <fullName evidence="2">Aspartate aminotransferase family protein</fullName>
    </submittedName>
</protein>
<name>A0AAW7YY28_9STAP</name>
<dbReference type="Proteomes" id="UP001170310">
    <property type="component" value="Unassembled WGS sequence"/>
</dbReference>
<dbReference type="Gene3D" id="3.40.640.10">
    <property type="entry name" value="Type I PLP-dependent aspartate aminotransferase-like (Major domain)"/>
    <property type="match status" value="1"/>
</dbReference>
<keyword evidence="3" id="KW-1185">Reference proteome</keyword>
<feature type="non-terminal residue" evidence="2">
    <location>
        <position position="88"/>
    </location>
</feature>
<dbReference type="InterPro" id="IPR015421">
    <property type="entry name" value="PyrdxlP-dep_Trfase_major"/>
</dbReference>
<comment type="caution">
    <text evidence="2">The sequence shown here is derived from an EMBL/GenBank/DDBJ whole genome shotgun (WGS) entry which is preliminary data.</text>
</comment>
<dbReference type="PANTHER" id="PTHR43094:SF1">
    <property type="entry name" value="AMINOTRANSFERASE CLASS-III"/>
    <property type="match status" value="1"/>
</dbReference>
<reference evidence="2" key="1">
    <citation type="submission" date="2023-07" db="EMBL/GenBank/DDBJ databases">
        <title>Genome content predicts the carbon catabolic preferences of heterotrophic bacteria.</title>
        <authorList>
            <person name="Gralka M."/>
        </authorList>
    </citation>
    <scope>NUCLEOTIDE SEQUENCE</scope>
    <source>
        <strain evidence="2">E2R20</strain>
    </source>
</reference>
<feature type="non-terminal residue" evidence="2">
    <location>
        <position position="1"/>
    </location>
</feature>
<dbReference type="SUPFAM" id="SSF53383">
    <property type="entry name" value="PLP-dependent transferases"/>
    <property type="match status" value="1"/>
</dbReference>
<comment type="similarity">
    <text evidence="1">Belongs to the class-III pyridoxal-phosphate-dependent aminotransferase family.</text>
</comment>
<dbReference type="InterPro" id="IPR015424">
    <property type="entry name" value="PyrdxlP-dep_Trfase"/>
</dbReference>
<dbReference type="PANTHER" id="PTHR43094">
    <property type="entry name" value="AMINOTRANSFERASE"/>
    <property type="match status" value="1"/>
</dbReference>
<evidence type="ECO:0000313" key="2">
    <source>
        <dbReference type="EMBL" id="MDO6575266.1"/>
    </source>
</evidence>
<accession>A0AAW7YY28</accession>
<organism evidence="2 3">
    <name type="scientific">Staphylococcus pasteuri_A</name>
    <dbReference type="NCBI Taxonomy" id="3062664"/>
    <lineage>
        <taxon>Bacteria</taxon>
        <taxon>Bacillati</taxon>
        <taxon>Bacillota</taxon>
        <taxon>Bacilli</taxon>
        <taxon>Bacillales</taxon>
        <taxon>Staphylococcaceae</taxon>
        <taxon>Staphylococcus</taxon>
    </lineage>
</organism>
<gene>
    <name evidence="2" type="ORF">Q4528_14210</name>
</gene>